<comment type="caution">
    <text evidence="2">The sequence shown here is derived from an EMBL/GenBank/DDBJ whole genome shotgun (WGS) entry which is preliminary data.</text>
</comment>
<dbReference type="InterPro" id="IPR016047">
    <property type="entry name" value="M23ase_b-sheet_dom"/>
</dbReference>
<gene>
    <name evidence="2" type="ORF">SDC9_38857</name>
</gene>
<protein>
    <recommendedName>
        <fullName evidence="1">LysM domain-containing protein</fullName>
    </recommendedName>
</protein>
<dbReference type="EMBL" id="VSSQ01000368">
    <property type="protein sequence ID" value="MPL92744.1"/>
    <property type="molecule type" value="Genomic_DNA"/>
</dbReference>
<dbReference type="Gene3D" id="2.70.70.10">
    <property type="entry name" value="Glucose Permease (Domain IIA)"/>
    <property type="match status" value="1"/>
</dbReference>
<dbReference type="PROSITE" id="PS51782">
    <property type="entry name" value="LYSM"/>
    <property type="match status" value="1"/>
</dbReference>
<dbReference type="PANTHER" id="PTHR21666">
    <property type="entry name" value="PEPTIDASE-RELATED"/>
    <property type="match status" value="1"/>
</dbReference>
<dbReference type="CDD" id="cd00118">
    <property type="entry name" value="LysM"/>
    <property type="match status" value="1"/>
</dbReference>
<accession>A0A644VMX3</accession>
<dbReference type="InterPro" id="IPR011055">
    <property type="entry name" value="Dup_hybrid_motif"/>
</dbReference>
<proteinExistence type="predicted"/>
<sequence length="340" mass="37276">MIFTKTRTTLTAFIGLLLLSLTSAAQWDSSYAIDTIESNGKQIVLFSDNVWSYVSSMEDLARDKAMADTAKIFTEYWNDITFAYMYPEDKPLPDSVQIVLTDSLHGFTPPLLGGITSGFGWRSGRVHKAVDIGLDLGTPVRAAFDGKVRYAQYNTGGYGNLIIIRHFNGMETYYAHLSKMYVKPNQMVKAGQVIGGGGNTGAYWAGPHLHFECRYRDHAFDPLKIMSFDTTTLKMDTLILTAADFKISQNHKAYLADGVNGTGTGSTYSSNQVGGSTSTENDYKGSTATGTTIGDYYIVKSGDTLSAIARRYGTTVDKICSLNGINKNSVLRIGQKIRVR</sequence>
<reference evidence="2" key="1">
    <citation type="submission" date="2019-08" db="EMBL/GenBank/DDBJ databases">
        <authorList>
            <person name="Kucharzyk K."/>
            <person name="Murdoch R.W."/>
            <person name="Higgins S."/>
            <person name="Loffler F."/>
        </authorList>
    </citation>
    <scope>NUCLEOTIDE SEQUENCE</scope>
</reference>
<dbReference type="CDD" id="cd12797">
    <property type="entry name" value="M23_peptidase"/>
    <property type="match status" value="1"/>
</dbReference>
<organism evidence="2">
    <name type="scientific">bioreactor metagenome</name>
    <dbReference type="NCBI Taxonomy" id="1076179"/>
    <lineage>
        <taxon>unclassified sequences</taxon>
        <taxon>metagenomes</taxon>
        <taxon>ecological metagenomes</taxon>
    </lineage>
</organism>
<dbReference type="InterPro" id="IPR050570">
    <property type="entry name" value="Cell_wall_metabolism_enzyme"/>
</dbReference>
<dbReference type="Pfam" id="PF01476">
    <property type="entry name" value="LysM"/>
    <property type="match status" value="1"/>
</dbReference>
<dbReference type="InterPro" id="IPR036779">
    <property type="entry name" value="LysM_dom_sf"/>
</dbReference>
<dbReference type="SUPFAM" id="SSF51261">
    <property type="entry name" value="Duplicated hybrid motif"/>
    <property type="match status" value="1"/>
</dbReference>
<dbReference type="Pfam" id="PF01551">
    <property type="entry name" value="Peptidase_M23"/>
    <property type="match status" value="1"/>
</dbReference>
<dbReference type="SMART" id="SM00257">
    <property type="entry name" value="LysM"/>
    <property type="match status" value="1"/>
</dbReference>
<evidence type="ECO:0000259" key="1">
    <source>
        <dbReference type="PROSITE" id="PS51782"/>
    </source>
</evidence>
<dbReference type="SUPFAM" id="SSF54106">
    <property type="entry name" value="LysM domain"/>
    <property type="match status" value="1"/>
</dbReference>
<feature type="domain" description="LysM" evidence="1">
    <location>
        <begin position="295"/>
        <end position="339"/>
    </location>
</feature>
<dbReference type="Gene3D" id="3.10.350.10">
    <property type="entry name" value="LysM domain"/>
    <property type="match status" value="1"/>
</dbReference>
<dbReference type="AlphaFoldDB" id="A0A644VMX3"/>
<name>A0A644VMX3_9ZZZZ</name>
<evidence type="ECO:0000313" key="2">
    <source>
        <dbReference type="EMBL" id="MPL92744.1"/>
    </source>
</evidence>
<dbReference type="PANTHER" id="PTHR21666:SF270">
    <property type="entry name" value="MUREIN HYDROLASE ACTIVATOR ENVC"/>
    <property type="match status" value="1"/>
</dbReference>
<dbReference type="GO" id="GO:0004222">
    <property type="term" value="F:metalloendopeptidase activity"/>
    <property type="evidence" value="ECO:0007669"/>
    <property type="project" value="TreeGrafter"/>
</dbReference>
<dbReference type="InterPro" id="IPR018392">
    <property type="entry name" value="LysM"/>
</dbReference>